<evidence type="ECO:0000259" key="2">
    <source>
        <dbReference type="Pfam" id="PF22725"/>
    </source>
</evidence>
<dbReference type="InterPro" id="IPR055170">
    <property type="entry name" value="GFO_IDH_MocA-like_dom"/>
</dbReference>
<name>A0A9X3WIE6_9BACI</name>
<sequence>MLKVVVVGLGKIGQRHLDNWEQIDGCEIVGLVSRNQYQLDRFGKKYQAKTGFELKGLLNRIDADVVDICLPTYLHFTNVKAAAEAKVNIICEKPLALHVKEAREMIHICQQNQVQLYVGQTLRFFPAYAEAHNQVKNGAIGNPGVVRLSRGTAYPGEKSSWYGDASKSGGVILDLGVHDFDWLIWTFGDVERVMARHIQKRLDSENEWEYSLVTLRMANGTIAHVELSWAKQGLETSFEIAGDKGMLVNSSKETVPIQLMNRSETSAASYLPNNQLEESPFLKQLSHFKDCLEGKTEPIVTAKDSAKAIEVAEAAILSASLGQPVNLVEKGALR</sequence>
<dbReference type="Pfam" id="PF22725">
    <property type="entry name" value="GFO_IDH_MocA_C3"/>
    <property type="match status" value="1"/>
</dbReference>
<dbReference type="Gene3D" id="3.30.360.10">
    <property type="entry name" value="Dihydrodipicolinate Reductase, domain 2"/>
    <property type="match status" value="1"/>
</dbReference>
<reference evidence="3" key="1">
    <citation type="submission" date="2022-06" db="EMBL/GenBank/DDBJ databases">
        <title>Aquibacillus sp. a new bacterium isolated from soil saline samples.</title>
        <authorList>
            <person name="Galisteo C."/>
            <person name="De La Haba R."/>
            <person name="Sanchez-Porro C."/>
            <person name="Ventosa A."/>
        </authorList>
    </citation>
    <scope>NUCLEOTIDE SEQUENCE</scope>
    <source>
        <strain evidence="3">3ASR75-54</strain>
    </source>
</reference>
<proteinExistence type="predicted"/>
<dbReference type="SUPFAM" id="SSF55347">
    <property type="entry name" value="Glyceraldehyde-3-phosphate dehydrogenase-like, C-terminal domain"/>
    <property type="match status" value="1"/>
</dbReference>
<dbReference type="InterPro" id="IPR000683">
    <property type="entry name" value="Gfo/Idh/MocA-like_OxRdtase_N"/>
</dbReference>
<evidence type="ECO:0000259" key="1">
    <source>
        <dbReference type="Pfam" id="PF01408"/>
    </source>
</evidence>
<dbReference type="Proteomes" id="UP001145069">
    <property type="component" value="Unassembled WGS sequence"/>
</dbReference>
<evidence type="ECO:0000313" key="4">
    <source>
        <dbReference type="Proteomes" id="UP001145069"/>
    </source>
</evidence>
<comment type="caution">
    <text evidence="3">The sequence shown here is derived from an EMBL/GenBank/DDBJ whole genome shotgun (WGS) entry which is preliminary data.</text>
</comment>
<dbReference type="PANTHER" id="PTHR43377:SF1">
    <property type="entry name" value="BILIVERDIN REDUCTASE A"/>
    <property type="match status" value="1"/>
</dbReference>
<dbReference type="PANTHER" id="PTHR43377">
    <property type="entry name" value="BILIVERDIN REDUCTASE A"/>
    <property type="match status" value="1"/>
</dbReference>
<dbReference type="Gene3D" id="3.40.50.720">
    <property type="entry name" value="NAD(P)-binding Rossmann-like Domain"/>
    <property type="match status" value="1"/>
</dbReference>
<dbReference type="AlphaFoldDB" id="A0A9X3WIE6"/>
<dbReference type="Pfam" id="PF01408">
    <property type="entry name" value="GFO_IDH_MocA"/>
    <property type="match status" value="1"/>
</dbReference>
<gene>
    <name evidence="3" type="ORF">NC799_14170</name>
</gene>
<evidence type="ECO:0000313" key="3">
    <source>
        <dbReference type="EMBL" id="MDC3418034.1"/>
    </source>
</evidence>
<dbReference type="InterPro" id="IPR051450">
    <property type="entry name" value="Gfo/Idh/MocA_Oxidoreductases"/>
</dbReference>
<dbReference type="GO" id="GO:0000166">
    <property type="term" value="F:nucleotide binding"/>
    <property type="evidence" value="ECO:0007669"/>
    <property type="project" value="InterPro"/>
</dbReference>
<feature type="domain" description="GFO/IDH/MocA-like oxidoreductase" evidence="2">
    <location>
        <begin position="128"/>
        <end position="247"/>
    </location>
</feature>
<dbReference type="RefSeq" id="WP_272447097.1">
    <property type="nucleotide sequence ID" value="NZ_JAMQKC010000018.1"/>
</dbReference>
<organism evidence="3 4">
    <name type="scientific">Aquibacillus salsiterrae</name>
    <dbReference type="NCBI Taxonomy" id="2950439"/>
    <lineage>
        <taxon>Bacteria</taxon>
        <taxon>Bacillati</taxon>
        <taxon>Bacillota</taxon>
        <taxon>Bacilli</taxon>
        <taxon>Bacillales</taxon>
        <taxon>Bacillaceae</taxon>
        <taxon>Aquibacillus</taxon>
    </lineage>
</organism>
<feature type="domain" description="Gfo/Idh/MocA-like oxidoreductase N-terminal" evidence="1">
    <location>
        <begin position="2"/>
        <end position="119"/>
    </location>
</feature>
<dbReference type="SUPFAM" id="SSF51735">
    <property type="entry name" value="NAD(P)-binding Rossmann-fold domains"/>
    <property type="match status" value="1"/>
</dbReference>
<dbReference type="InterPro" id="IPR036291">
    <property type="entry name" value="NAD(P)-bd_dom_sf"/>
</dbReference>
<protein>
    <submittedName>
        <fullName evidence="3">Gfo/Idh/MocA family oxidoreductase</fullName>
    </submittedName>
</protein>
<dbReference type="EMBL" id="JAMQKC010000018">
    <property type="protein sequence ID" value="MDC3418034.1"/>
    <property type="molecule type" value="Genomic_DNA"/>
</dbReference>
<accession>A0A9X3WIE6</accession>
<keyword evidence="4" id="KW-1185">Reference proteome</keyword>